<dbReference type="CDD" id="cd00060">
    <property type="entry name" value="FHA"/>
    <property type="match status" value="1"/>
</dbReference>
<sequence length="1414" mass="154945">MRVVIETSDNRRVFAITNLDKKTTLGEILQAAHLDKREWEHVWVDGQEYESETACYSIPLLEGSLISNYVSRHLDSSKWQLGIIGGQNSGRTYALPESGYVRIGRSNQADITLSSPSVSWSHAVLIIKSEGIWVSDDNSSNGTWLNGEKIEGDSTQKLREGDVLTIGGVCLELTATPVFTEPQYHHHSMRENSGVLPFNRPPRQSLPAHPDELEPVSKANAQHASKFSWVTVIAPLIMAIAMVAVMGSIRYALIGLLSPVMALGTWLEQKRRAKVDNKTIEADYDKALEDFRKKISESSQVERNRLITMAPYPSQLLDTVRYAQMDLWQVRSGAEDFWYANVGTSTRSWAVPIVNSGKIQPKTQELINRAQLKVAPVIVDMFSGPVGIWGERKHAVGIGRSLLCQIATHSGPADTMIVVLTSQAYVHDWSWASWMPHTMMDGANPNNRWIATNTRDAQTMARTLLENVESFNSRNIFLVVDDPSLLEGKDSPTRDLLNWAPNTNLSNTPAPRISGIIITPTEQMLPAQCYSVIEAKIDSEAVLTIPSKNDVLNGIITCAVNDDIAYEWARLLARFEDPELGEAGGMLPPMVHLFDLLGLKRESLSTDVIRKMWSAHSGFSTPLGVGTDGAFIFDLVKDGPHGLVGGTTGSGKSELLRSLVAGLAARVSPEELNFILVDFKGGAAFASLDQLPHTVGTLSNLEPSLAYRALKALEAEMRHRQELFAAAGDGIDTIDAYMATNPSVPMPRLLVVVDEFAQLAKEYPDVLSALVSIGAVGRTLGVHMILATQRPAGVVNDDILANTNMRTALRVQSREDSSNVISVPLAASIGREQKGRAYIKLGENDITPIQTALVTGISGQRGAKNLFVDEIELGQVSPEHTLAHEDDQLSDMDMLIDVICETARVDGLQNPHPVWPNPLPEKLELNMSSLGWDADNSYESSTKVELSNEIIVGLTDDPENQTQYPLVWNLNEGNLILVGIPGSGTTTALSSIAFSLAAMRNPQDTDFLFLNLGTHGLESVSALCHSRGYAGPGSTNRELQSRLIRYLISELDQRSTKTHTYSELFVFIDGFASLKEEYDDYEGIQLLQNLYQVWVKGPALGIHFVAATTSINSLPTTITEVTSHMWLFHLADPYDYSLVGVSRENIPPALPGRLVDSSTGLHSQIACTSNHSDIVHTINLRWRNVQKSTLIRRLPSRILPREICHEGSIASEPWKIPVGVAETTLNPLTLELWSGENLLIAGPARSGKTSLLLGIAEALATCADYEKQKLNIVGIASRRSPALNSNIGTFVEHDSAAGTLAQLLVAEEPTLLLIDDAHLYTDSDQQLAALLERPNPNLVIIAAGRNDDLRTQYGKWTNQLRKSRLGILLQPDKDRDGELLGVTLPRRSPVEMSVGRGYACQSGMTTLIQSVGVK</sequence>
<keyword evidence="1" id="KW-0597">Phosphoprotein</keyword>
<dbReference type="InterPro" id="IPR002543">
    <property type="entry name" value="FtsK_dom"/>
</dbReference>
<dbReference type="Proteomes" id="UP001597036">
    <property type="component" value="Unassembled WGS sequence"/>
</dbReference>
<dbReference type="InterPro" id="IPR008984">
    <property type="entry name" value="SMAD_FHA_dom_sf"/>
</dbReference>
<evidence type="ECO:0000259" key="6">
    <source>
        <dbReference type="PROSITE" id="PS50006"/>
    </source>
</evidence>
<dbReference type="EMBL" id="JBHTHQ010000016">
    <property type="protein sequence ID" value="MFD0704774.1"/>
    <property type="molecule type" value="Genomic_DNA"/>
</dbReference>
<evidence type="ECO:0000313" key="8">
    <source>
        <dbReference type="EMBL" id="MFD0704774.1"/>
    </source>
</evidence>
<feature type="binding site" evidence="4">
    <location>
        <begin position="646"/>
        <end position="653"/>
    </location>
    <ligand>
        <name>ATP</name>
        <dbReference type="ChEBI" id="CHEBI:30616"/>
    </ligand>
</feature>
<reference evidence="9" key="1">
    <citation type="journal article" date="2019" name="Int. J. Syst. Evol. Microbiol.">
        <title>The Global Catalogue of Microorganisms (GCM) 10K type strain sequencing project: providing services to taxonomists for standard genome sequencing and annotation.</title>
        <authorList>
            <consortium name="The Broad Institute Genomics Platform"/>
            <consortium name="The Broad Institute Genome Sequencing Center for Infectious Disease"/>
            <person name="Wu L."/>
            <person name="Ma J."/>
        </authorList>
    </citation>
    <scope>NUCLEOTIDE SEQUENCE [LARGE SCALE GENOMIC DNA]</scope>
    <source>
        <strain evidence="9">CCM 8604</strain>
    </source>
</reference>
<dbReference type="Pfam" id="PF01580">
    <property type="entry name" value="FtsK_SpoIIIE"/>
    <property type="match status" value="2"/>
</dbReference>
<feature type="binding site" evidence="4">
    <location>
        <begin position="979"/>
        <end position="986"/>
    </location>
    <ligand>
        <name>ATP</name>
        <dbReference type="ChEBI" id="CHEBI:30616"/>
    </ligand>
</feature>
<keyword evidence="2 4" id="KW-0547">Nucleotide-binding</keyword>
<dbReference type="InterPro" id="IPR027417">
    <property type="entry name" value="P-loop_NTPase"/>
</dbReference>
<keyword evidence="3 4" id="KW-0067">ATP-binding</keyword>
<dbReference type="SUPFAM" id="SSF52540">
    <property type="entry name" value="P-loop containing nucleoside triphosphate hydrolases"/>
    <property type="match status" value="3"/>
</dbReference>
<dbReference type="SUPFAM" id="SSF49879">
    <property type="entry name" value="SMAD/FHA domain"/>
    <property type="match status" value="1"/>
</dbReference>
<evidence type="ECO:0000256" key="3">
    <source>
        <dbReference type="ARBA" id="ARBA00022840"/>
    </source>
</evidence>
<comment type="caution">
    <text evidence="8">The sequence shown here is derived from an EMBL/GenBank/DDBJ whole genome shotgun (WGS) entry which is preliminary data.</text>
</comment>
<evidence type="ECO:0000256" key="1">
    <source>
        <dbReference type="ARBA" id="ARBA00022553"/>
    </source>
</evidence>
<proteinExistence type="predicted"/>
<keyword evidence="5" id="KW-0812">Transmembrane</keyword>
<dbReference type="CDD" id="cd00009">
    <property type="entry name" value="AAA"/>
    <property type="match status" value="1"/>
</dbReference>
<evidence type="ECO:0000256" key="5">
    <source>
        <dbReference type="SAM" id="Phobius"/>
    </source>
</evidence>
<accession>A0ABW2Y5B5</accession>
<gene>
    <name evidence="8" type="ORF">ACFQY8_03300</name>
</gene>
<dbReference type="Pfam" id="PF00498">
    <property type="entry name" value="FHA"/>
    <property type="match status" value="1"/>
</dbReference>
<dbReference type="PANTHER" id="PTHR22683">
    <property type="entry name" value="SPORULATION PROTEIN RELATED"/>
    <property type="match status" value="1"/>
</dbReference>
<organism evidence="8 9">
    <name type="scientific">Alloscardovia venturai</name>
    <dbReference type="NCBI Taxonomy" id="1769421"/>
    <lineage>
        <taxon>Bacteria</taxon>
        <taxon>Bacillati</taxon>
        <taxon>Actinomycetota</taxon>
        <taxon>Actinomycetes</taxon>
        <taxon>Bifidobacteriales</taxon>
        <taxon>Bifidobacteriaceae</taxon>
        <taxon>Alloscardovia</taxon>
    </lineage>
</organism>
<dbReference type="InterPro" id="IPR003593">
    <property type="entry name" value="AAA+_ATPase"/>
</dbReference>
<keyword evidence="9" id="KW-1185">Reference proteome</keyword>
<dbReference type="SMART" id="SM00240">
    <property type="entry name" value="FHA"/>
    <property type="match status" value="1"/>
</dbReference>
<dbReference type="Gene3D" id="2.60.200.20">
    <property type="match status" value="1"/>
</dbReference>
<dbReference type="SMART" id="SM00382">
    <property type="entry name" value="AAA"/>
    <property type="match status" value="3"/>
</dbReference>
<keyword evidence="5" id="KW-1133">Transmembrane helix</keyword>
<dbReference type="PROSITE" id="PS50901">
    <property type="entry name" value="FTSK"/>
    <property type="match status" value="2"/>
</dbReference>
<feature type="domain" description="FtsK" evidence="7">
    <location>
        <begin position="628"/>
        <end position="818"/>
    </location>
</feature>
<feature type="domain" description="FtsK" evidence="7">
    <location>
        <begin position="963"/>
        <end position="1137"/>
    </location>
</feature>
<evidence type="ECO:0000256" key="4">
    <source>
        <dbReference type="PROSITE-ProRule" id="PRU00289"/>
    </source>
</evidence>
<dbReference type="PROSITE" id="PS50006">
    <property type="entry name" value="FHA_DOMAIN"/>
    <property type="match status" value="1"/>
</dbReference>
<keyword evidence="5" id="KW-0472">Membrane</keyword>
<name>A0ABW2Y5B5_9BIFI</name>
<dbReference type="PANTHER" id="PTHR22683:SF1">
    <property type="entry name" value="TYPE VII SECRETION SYSTEM PROTEIN ESSC"/>
    <property type="match status" value="1"/>
</dbReference>
<evidence type="ECO:0000313" key="9">
    <source>
        <dbReference type="Proteomes" id="UP001597036"/>
    </source>
</evidence>
<feature type="domain" description="FHA" evidence="6">
    <location>
        <begin position="101"/>
        <end position="150"/>
    </location>
</feature>
<dbReference type="InterPro" id="IPR050206">
    <property type="entry name" value="FtsK/SpoIIIE/SftA"/>
</dbReference>
<evidence type="ECO:0000259" key="7">
    <source>
        <dbReference type="PROSITE" id="PS50901"/>
    </source>
</evidence>
<evidence type="ECO:0000256" key="2">
    <source>
        <dbReference type="ARBA" id="ARBA00022741"/>
    </source>
</evidence>
<protein>
    <submittedName>
        <fullName evidence="8">FtsK/SpoIIIE domain-containing protein</fullName>
    </submittedName>
</protein>
<dbReference type="Gene3D" id="3.40.50.300">
    <property type="entry name" value="P-loop containing nucleotide triphosphate hydrolases"/>
    <property type="match status" value="3"/>
</dbReference>
<dbReference type="RefSeq" id="WP_377938488.1">
    <property type="nucleotide sequence ID" value="NZ_JBHTHQ010000016.1"/>
</dbReference>
<dbReference type="InterPro" id="IPR000253">
    <property type="entry name" value="FHA_dom"/>
</dbReference>
<dbReference type="CDD" id="cd01127">
    <property type="entry name" value="TrwB_TraG_TraD_VirD4"/>
    <property type="match status" value="1"/>
</dbReference>
<feature type="transmembrane region" description="Helical" evidence="5">
    <location>
        <begin position="227"/>
        <end position="244"/>
    </location>
</feature>